<dbReference type="Pfam" id="PF08021">
    <property type="entry name" value="FAD_binding_9"/>
    <property type="match status" value="1"/>
</dbReference>
<comment type="caution">
    <text evidence="2">The sequence shown here is derived from an EMBL/GenBank/DDBJ whole genome shotgun (WGS) entry which is preliminary data.</text>
</comment>
<dbReference type="PANTHER" id="PTHR30157">
    <property type="entry name" value="FERRIC REDUCTASE, NADPH-DEPENDENT"/>
    <property type="match status" value="1"/>
</dbReference>
<reference evidence="2 3" key="1">
    <citation type="submission" date="2023-11" db="EMBL/GenBank/DDBJ databases">
        <authorList>
            <person name="Val-Calvo J."/>
            <person name="Scortti M."/>
            <person name="Vazquez-Boland J."/>
        </authorList>
    </citation>
    <scope>NUCLEOTIDE SEQUENCE [LARGE SCALE GENOMIC DNA]</scope>
    <source>
        <strain evidence="2 3">PAM 2766</strain>
    </source>
</reference>
<dbReference type="InterPro" id="IPR007037">
    <property type="entry name" value="SIP_rossman_dom"/>
</dbReference>
<dbReference type="PANTHER" id="PTHR30157:SF0">
    <property type="entry name" value="NADPH-DEPENDENT FERRIC-CHELATE REDUCTASE"/>
    <property type="match status" value="1"/>
</dbReference>
<dbReference type="SUPFAM" id="SSF63380">
    <property type="entry name" value="Riboflavin synthase domain-like"/>
    <property type="match status" value="1"/>
</dbReference>
<organism evidence="2 3">
    <name type="scientific">Rhodococcus parequi</name>
    <dbReference type="NCBI Taxonomy" id="3137122"/>
    <lineage>
        <taxon>Bacteria</taxon>
        <taxon>Bacillati</taxon>
        <taxon>Actinomycetota</taxon>
        <taxon>Actinomycetes</taxon>
        <taxon>Mycobacteriales</taxon>
        <taxon>Nocardiaceae</taxon>
        <taxon>Rhodococcus</taxon>
    </lineage>
</organism>
<dbReference type="Gene3D" id="3.40.50.80">
    <property type="entry name" value="Nucleotide-binding domain of ferredoxin-NADP reductase (FNR) module"/>
    <property type="match status" value="1"/>
</dbReference>
<dbReference type="CDD" id="cd06193">
    <property type="entry name" value="siderophore_interacting"/>
    <property type="match status" value="1"/>
</dbReference>
<dbReference type="Pfam" id="PF04954">
    <property type="entry name" value="SIP"/>
    <property type="match status" value="1"/>
</dbReference>
<dbReference type="InterPro" id="IPR013113">
    <property type="entry name" value="SIP_FAD-bd"/>
</dbReference>
<dbReference type="PROSITE" id="PS51384">
    <property type="entry name" value="FAD_FR"/>
    <property type="match status" value="1"/>
</dbReference>
<dbReference type="InterPro" id="IPR017927">
    <property type="entry name" value="FAD-bd_FR_type"/>
</dbReference>
<dbReference type="InterPro" id="IPR039374">
    <property type="entry name" value="SIP_fam"/>
</dbReference>
<dbReference type="InterPro" id="IPR017938">
    <property type="entry name" value="Riboflavin_synthase-like_b-brl"/>
</dbReference>
<protein>
    <submittedName>
        <fullName evidence="2">Siderophore-interacting protein</fullName>
    </submittedName>
</protein>
<dbReference type="InterPro" id="IPR039261">
    <property type="entry name" value="FNR_nucleotide-bd"/>
</dbReference>
<gene>
    <name evidence="2" type="ORF">ABEU20_004657</name>
</gene>
<evidence type="ECO:0000313" key="2">
    <source>
        <dbReference type="EMBL" id="MFM1726034.1"/>
    </source>
</evidence>
<proteinExistence type="predicted"/>
<sequence length="267" mass="29249">MPFCHPATVVSVTTVTPHMVRIGLEAVGDWRWTTEGWGDERIDIAFPRPGERVADIEFFNRPDYGNGNGDRGNEPPWRHYTVRRVLEEGRRIDVDFVVHPGGLASDWALRAAPGDVLGVFSSGPARAYYQPAGSLSWQLLVADATGLPGLGRIVEELGEGDVAHAVVEVHSEADRQEFRTRGQVTYTWLVGSGMGLAPSALLEAVEQLGFPEGDVYAWVACESSTSRAIRRHLREMRGLARDRHHAVGYWRLGADGHVPGMNGADSA</sequence>
<feature type="domain" description="FAD-binding FR-type" evidence="1">
    <location>
        <begin position="2"/>
        <end position="131"/>
    </location>
</feature>
<accession>A0ABW9FLC3</accession>
<dbReference type="RefSeq" id="WP_420166487.1">
    <property type="nucleotide sequence ID" value="NZ_JBDLNV010000008.1"/>
</dbReference>
<keyword evidence="3" id="KW-1185">Reference proteome</keyword>
<evidence type="ECO:0000259" key="1">
    <source>
        <dbReference type="PROSITE" id="PS51384"/>
    </source>
</evidence>
<evidence type="ECO:0000313" key="3">
    <source>
        <dbReference type="Proteomes" id="UP001629745"/>
    </source>
</evidence>
<dbReference type="EMBL" id="JBDLNV010000008">
    <property type="protein sequence ID" value="MFM1726034.1"/>
    <property type="molecule type" value="Genomic_DNA"/>
</dbReference>
<dbReference type="Gene3D" id="2.40.30.10">
    <property type="entry name" value="Translation factors"/>
    <property type="match status" value="1"/>
</dbReference>
<name>A0ABW9FLC3_9NOCA</name>
<dbReference type="Proteomes" id="UP001629745">
    <property type="component" value="Unassembled WGS sequence"/>
</dbReference>